<accession>D9SGZ7</accession>
<comment type="subunit">
    <text evidence="7">Homotrimer.</text>
</comment>
<comment type="catalytic activity">
    <reaction evidence="7">
        <text>a UDP-3-O-[(3R)-3-hydroxyacyl]-alpha-D-glucosamine + a (3R)-hydroxyacyl-[ACP] = a UDP-2-N,3-O-bis[(3R)-3-hydroxyacyl]-alpha-D-glucosamine + holo-[ACP] + H(+)</text>
        <dbReference type="Rhea" id="RHEA:53836"/>
        <dbReference type="Rhea" id="RHEA-COMP:9685"/>
        <dbReference type="Rhea" id="RHEA-COMP:9945"/>
        <dbReference type="ChEBI" id="CHEBI:15378"/>
        <dbReference type="ChEBI" id="CHEBI:64479"/>
        <dbReference type="ChEBI" id="CHEBI:78827"/>
        <dbReference type="ChEBI" id="CHEBI:137740"/>
        <dbReference type="ChEBI" id="CHEBI:137748"/>
        <dbReference type="EC" id="2.3.1.191"/>
    </reaction>
</comment>
<evidence type="ECO:0000313" key="10">
    <source>
        <dbReference type="EMBL" id="ADL55794.1"/>
    </source>
</evidence>
<dbReference type="CDD" id="cd03352">
    <property type="entry name" value="LbH_LpxD"/>
    <property type="match status" value="1"/>
</dbReference>
<feature type="coiled-coil region" evidence="8">
    <location>
        <begin position="315"/>
        <end position="342"/>
    </location>
</feature>
<keyword evidence="4 7" id="KW-0677">Repeat</keyword>
<keyword evidence="11" id="KW-1185">Reference proteome</keyword>
<dbReference type="GO" id="GO:0009245">
    <property type="term" value="P:lipid A biosynthetic process"/>
    <property type="evidence" value="ECO:0007669"/>
    <property type="project" value="UniProtKB-UniRule"/>
</dbReference>
<evidence type="ECO:0000256" key="4">
    <source>
        <dbReference type="ARBA" id="ARBA00022737"/>
    </source>
</evidence>
<gene>
    <name evidence="7" type="primary">lpxD</name>
    <name evidence="10" type="ordered locus">Galf_1783</name>
</gene>
<dbReference type="HAMAP" id="MF_00523">
    <property type="entry name" value="LpxD"/>
    <property type="match status" value="1"/>
</dbReference>
<dbReference type="AlphaFoldDB" id="D9SGZ7"/>
<protein>
    <recommendedName>
        <fullName evidence="7">UDP-3-O-acylglucosamine N-acyltransferase</fullName>
        <ecNumber evidence="7">2.3.1.191</ecNumber>
    </recommendedName>
</protein>
<organism evidence="10 11">
    <name type="scientific">Gallionella capsiferriformans (strain ES-2)</name>
    <name type="common">Gallionella ferruginea capsiferriformans (strain ES-2)</name>
    <dbReference type="NCBI Taxonomy" id="395494"/>
    <lineage>
        <taxon>Bacteria</taxon>
        <taxon>Pseudomonadati</taxon>
        <taxon>Pseudomonadota</taxon>
        <taxon>Betaproteobacteria</taxon>
        <taxon>Nitrosomonadales</taxon>
        <taxon>Gallionellaceae</taxon>
        <taxon>Gallionella</taxon>
    </lineage>
</organism>
<dbReference type="OrthoDB" id="9784739at2"/>
<dbReference type="NCBIfam" id="NF002060">
    <property type="entry name" value="PRK00892.1"/>
    <property type="match status" value="1"/>
</dbReference>
<dbReference type="SUPFAM" id="SSF51161">
    <property type="entry name" value="Trimeric LpxA-like enzymes"/>
    <property type="match status" value="1"/>
</dbReference>
<keyword evidence="3 7" id="KW-0808">Transferase</keyword>
<dbReference type="KEGG" id="gca:Galf_1783"/>
<dbReference type="RefSeq" id="WP_013293732.1">
    <property type="nucleotide sequence ID" value="NC_014394.1"/>
</dbReference>
<dbReference type="HOGENOM" id="CLU_049865_0_1_4"/>
<proteinExistence type="inferred from homology"/>
<keyword evidence="6 7" id="KW-0012">Acyltransferase</keyword>
<comment type="similarity">
    <text evidence="7">Belongs to the transferase hexapeptide repeat family. LpxD subfamily.</text>
</comment>
<evidence type="ECO:0000259" key="9">
    <source>
        <dbReference type="Pfam" id="PF04613"/>
    </source>
</evidence>
<dbReference type="InterPro" id="IPR007691">
    <property type="entry name" value="LpxD"/>
</dbReference>
<comment type="pathway">
    <text evidence="7">Bacterial outer membrane biogenesis; LPS lipid A biosynthesis.</text>
</comment>
<dbReference type="InterPro" id="IPR020573">
    <property type="entry name" value="UDP_GlcNAc_AcTrfase_non-rep"/>
</dbReference>
<dbReference type="InterPro" id="IPR018357">
    <property type="entry name" value="Hexapep_transf_CS"/>
</dbReference>
<keyword evidence="2 7" id="KW-0441">Lipid A biosynthesis</keyword>
<dbReference type="NCBIfam" id="TIGR01853">
    <property type="entry name" value="lipid_A_lpxD"/>
    <property type="match status" value="1"/>
</dbReference>
<comment type="function">
    <text evidence="7">Catalyzes the N-acylation of UDP-3-O-acylglucosamine using 3-hydroxyacyl-ACP as the acyl donor. Is involved in the biosynthesis of lipid A, a phosphorylated glycolipid that anchors the lipopolysaccharide to the outer membrane of the cell.</text>
</comment>
<dbReference type="UniPathway" id="UPA00973"/>
<evidence type="ECO:0000256" key="7">
    <source>
        <dbReference type="HAMAP-Rule" id="MF_00523"/>
    </source>
</evidence>
<dbReference type="Gene3D" id="2.160.10.10">
    <property type="entry name" value="Hexapeptide repeat proteins"/>
    <property type="match status" value="1"/>
</dbReference>
<dbReference type="Gene3D" id="3.40.1390.10">
    <property type="entry name" value="MurE/MurF, N-terminal domain"/>
    <property type="match status" value="1"/>
</dbReference>
<reference evidence="10 11" key="1">
    <citation type="submission" date="2010-08" db="EMBL/GenBank/DDBJ databases">
        <title>Complete sequence of Gallionella capsiferriformans ES-2.</title>
        <authorList>
            <consortium name="US DOE Joint Genome Institute"/>
            <person name="Lucas S."/>
            <person name="Copeland A."/>
            <person name="Lapidus A."/>
            <person name="Cheng J.-F."/>
            <person name="Bruce D."/>
            <person name="Goodwin L."/>
            <person name="Pitluck S."/>
            <person name="Chertkov O."/>
            <person name="Davenport K.W."/>
            <person name="Detter J.C."/>
            <person name="Han C."/>
            <person name="Tapia R."/>
            <person name="Land M."/>
            <person name="Hauser L."/>
            <person name="Chang Y.-J."/>
            <person name="Jeffries C."/>
            <person name="Kyrpides N."/>
            <person name="Ivanova N."/>
            <person name="Mikhailova N."/>
            <person name="Shelobolina E.S."/>
            <person name="Picardal F."/>
            <person name="Roden E."/>
            <person name="Emerson D."/>
            <person name="Woyke T."/>
        </authorList>
    </citation>
    <scope>NUCLEOTIDE SEQUENCE [LARGE SCALE GENOMIC DNA]</scope>
    <source>
        <strain evidence="10 11">ES-2</strain>
    </source>
</reference>
<evidence type="ECO:0000256" key="5">
    <source>
        <dbReference type="ARBA" id="ARBA00023098"/>
    </source>
</evidence>
<dbReference type="PROSITE" id="PS00101">
    <property type="entry name" value="HEXAPEP_TRANSFERASES"/>
    <property type="match status" value="2"/>
</dbReference>
<evidence type="ECO:0000313" key="11">
    <source>
        <dbReference type="Proteomes" id="UP000001235"/>
    </source>
</evidence>
<evidence type="ECO:0000256" key="6">
    <source>
        <dbReference type="ARBA" id="ARBA00023315"/>
    </source>
</evidence>
<feature type="domain" description="UDP-3-O-[3-hydroxymyristoyl] glucosamine N-acyltransferase non-repeat region" evidence="9">
    <location>
        <begin position="22"/>
        <end position="88"/>
    </location>
</feature>
<dbReference type="InterPro" id="IPR011004">
    <property type="entry name" value="Trimer_LpxA-like_sf"/>
</dbReference>
<name>D9SGZ7_GALCS</name>
<dbReference type="Gene3D" id="1.20.5.170">
    <property type="match status" value="1"/>
</dbReference>
<dbReference type="GO" id="GO:0016410">
    <property type="term" value="F:N-acyltransferase activity"/>
    <property type="evidence" value="ECO:0007669"/>
    <property type="project" value="InterPro"/>
</dbReference>
<dbReference type="GO" id="GO:0016020">
    <property type="term" value="C:membrane"/>
    <property type="evidence" value="ECO:0007669"/>
    <property type="project" value="GOC"/>
</dbReference>
<dbReference type="Proteomes" id="UP000001235">
    <property type="component" value="Chromosome"/>
</dbReference>
<evidence type="ECO:0000256" key="2">
    <source>
        <dbReference type="ARBA" id="ARBA00022556"/>
    </source>
</evidence>
<keyword evidence="8" id="KW-0175">Coiled coil</keyword>
<evidence type="ECO:0000256" key="3">
    <source>
        <dbReference type="ARBA" id="ARBA00022679"/>
    </source>
</evidence>
<feature type="active site" description="Proton acceptor" evidence="7">
    <location>
        <position position="238"/>
    </location>
</feature>
<dbReference type="PANTHER" id="PTHR43378">
    <property type="entry name" value="UDP-3-O-ACYLGLUCOSAMINE N-ACYLTRANSFERASE"/>
    <property type="match status" value="1"/>
</dbReference>
<keyword evidence="1 7" id="KW-0444">Lipid biosynthesis</keyword>
<dbReference type="PANTHER" id="PTHR43378:SF2">
    <property type="entry name" value="UDP-3-O-ACYLGLUCOSAMINE N-ACYLTRANSFERASE 1, MITOCHONDRIAL-RELATED"/>
    <property type="match status" value="1"/>
</dbReference>
<keyword evidence="5 7" id="KW-0443">Lipid metabolism</keyword>
<evidence type="ECO:0000256" key="8">
    <source>
        <dbReference type="SAM" id="Coils"/>
    </source>
</evidence>
<dbReference type="EMBL" id="CP002159">
    <property type="protein sequence ID" value="ADL55794.1"/>
    <property type="molecule type" value="Genomic_DNA"/>
</dbReference>
<evidence type="ECO:0000256" key="1">
    <source>
        <dbReference type="ARBA" id="ARBA00022516"/>
    </source>
</evidence>
<sequence length="349" mass="36780">MAYTLAQIAQQLGGCLFGDGEVLIDQISTLERATAGQISFLTNSKYHAQLANTGASAVILGEADADATDLPRIISENPYAYFARVSALLNPSTEIKPGVHPAAVVSEGAQIDPSACICATAVIGAGAVIGAHTLIGEGCSIGENVVIGCHVRLYPRVVIYHDCVIGDNLIAHSGVVIGSDGFGIAMDEGRWLKIPQIGRVVIGRDVEIGANTTIDRGALDDTVIEDGVKLDNQIQIAHNVRIGAHTAIAGCVGIAGSTTIGKYCQIGGSAGILGHLKIADRVVISSFTLIGKSIREAGSYAAIYPFAKTDDWRKNAVHLRHLDEMAKRLKTLEQEMCLLKQESQKGNTE</sequence>
<dbReference type="eggNOG" id="COG1044">
    <property type="taxonomic scope" value="Bacteria"/>
</dbReference>
<dbReference type="STRING" id="395494.Galf_1783"/>
<dbReference type="Pfam" id="PF04613">
    <property type="entry name" value="LpxD"/>
    <property type="match status" value="1"/>
</dbReference>
<dbReference type="EC" id="2.3.1.191" evidence="7"/>
<dbReference type="GO" id="GO:0103118">
    <property type="term" value="F:UDP-3-O-[(3R)-3-hydroxyacyl]-glucosamine N-acyltransferase activity"/>
    <property type="evidence" value="ECO:0007669"/>
    <property type="project" value="UniProtKB-EC"/>
</dbReference>